<gene>
    <name evidence="7" type="ORF">NE857_24170</name>
</gene>
<evidence type="ECO:0000313" key="7">
    <source>
        <dbReference type="EMBL" id="USY18388.1"/>
    </source>
</evidence>
<dbReference type="RefSeq" id="WP_254417785.1">
    <property type="nucleotide sequence ID" value="NZ_BAAAJB010000035.1"/>
</dbReference>
<protein>
    <submittedName>
        <fullName evidence="7">Metal-sensitive transcriptional repressor family protein</fullName>
    </submittedName>
</protein>
<evidence type="ECO:0000256" key="2">
    <source>
        <dbReference type="ARBA" id="ARBA00022692"/>
    </source>
</evidence>
<dbReference type="EMBL" id="CP099837">
    <property type="protein sequence ID" value="USY18388.1"/>
    <property type="molecule type" value="Genomic_DNA"/>
</dbReference>
<evidence type="ECO:0000256" key="4">
    <source>
        <dbReference type="ARBA" id="ARBA00023136"/>
    </source>
</evidence>
<feature type="transmembrane region" description="Helical" evidence="6">
    <location>
        <begin position="189"/>
        <end position="208"/>
    </location>
</feature>
<dbReference type="SUPFAM" id="SSF81324">
    <property type="entry name" value="Voltage-gated potassium channels"/>
    <property type="match status" value="1"/>
</dbReference>
<evidence type="ECO:0000256" key="5">
    <source>
        <dbReference type="SAM" id="MobiDB-lite"/>
    </source>
</evidence>
<feature type="transmembrane region" description="Helical" evidence="6">
    <location>
        <begin position="92"/>
        <end position="117"/>
    </location>
</feature>
<evidence type="ECO:0000256" key="3">
    <source>
        <dbReference type="ARBA" id="ARBA00022989"/>
    </source>
</evidence>
<accession>A0ABY5D5M4</accession>
<keyword evidence="2 6" id="KW-0812">Transmembrane</keyword>
<evidence type="ECO:0000256" key="1">
    <source>
        <dbReference type="ARBA" id="ARBA00004141"/>
    </source>
</evidence>
<keyword evidence="3 6" id="KW-1133">Transmembrane helix</keyword>
<reference evidence="7" key="1">
    <citation type="submission" date="2022-06" db="EMBL/GenBank/DDBJ databases">
        <authorList>
            <person name="Ping M."/>
        </authorList>
    </citation>
    <scope>NUCLEOTIDE SEQUENCE</scope>
    <source>
        <strain evidence="7">JCM11759T</strain>
    </source>
</reference>
<feature type="transmembrane region" description="Helical" evidence="6">
    <location>
        <begin position="61"/>
        <end position="80"/>
    </location>
</feature>
<keyword evidence="8" id="KW-1185">Reference proteome</keyword>
<comment type="subcellular location">
    <subcellularLocation>
        <location evidence="1">Membrane</location>
        <topology evidence="1">Multi-pass membrane protein</topology>
    </subcellularLocation>
</comment>
<evidence type="ECO:0000313" key="8">
    <source>
        <dbReference type="Proteomes" id="UP001055940"/>
    </source>
</evidence>
<feature type="transmembrane region" description="Helical" evidence="6">
    <location>
        <begin position="29"/>
        <end position="49"/>
    </location>
</feature>
<feature type="region of interest" description="Disordered" evidence="5">
    <location>
        <begin position="218"/>
        <end position="244"/>
    </location>
</feature>
<keyword evidence="4 6" id="KW-0472">Membrane</keyword>
<name>A0ABY5D5M4_9ACTN</name>
<evidence type="ECO:0000256" key="6">
    <source>
        <dbReference type="SAM" id="Phobius"/>
    </source>
</evidence>
<dbReference type="Proteomes" id="UP001055940">
    <property type="component" value="Chromosome"/>
</dbReference>
<feature type="transmembrane region" description="Helical" evidence="6">
    <location>
        <begin position="148"/>
        <end position="169"/>
    </location>
</feature>
<organism evidence="7 8">
    <name type="scientific">Nocardiopsis exhalans</name>
    <dbReference type="NCBI Taxonomy" id="163604"/>
    <lineage>
        <taxon>Bacteria</taxon>
        <taxon>Bacillati</taxon>
        <taxon>Actinomycetota</taxon>
        <taxon>Actinomycetes</taxon>
        <taxon>Streptosporangiales</taxon>
        <taxon>Nocardiopsidaceae</taxon>
        <taxon>Nocardiopsis</taxon>
    </lineage>
</organism>
<dbReference type="Gene3D" id="1.20.120.350">
    <property type="entry name" value="Voltage-gated potassium channels. Chain C"/>
    <property type="match status" value="1"/>
</dbReference>
<proteinExistence type="predicted"/>
<dbReference type="InterPro" id="IPR027359">
    <property type="entry name" value="Volt_channel_dom_sf"/>
</dbReference>
<sequence length="244" mass="26188">MSPDLPPVAEAPEDGAAENSRARTLERRLALPVLICAVVSVPAVFLGMWGDGWWAEFGHRVNWLAGLVLWVEWILLIALAENKLGWLRTHKWSTFVAAVTLPAVFFALGPTQVLRLLRVAGTLRLLRVTRIIEAGGVLRRRMGMTGRGGTVVAVATTVLSAVFVTAVLADPTSTSRRYAESLLESVGGWPVALAAALLSVAIAVVIVHRWRRARALLRGSGPGPKTSPEPGSEFDPQAPPQSSP</sequence>